<comment type="pathway">
    <text evidence="2 13">Cofactor biosynthesis; NAD(+) biosynthesis; iminoaspartate from L-aspartate (oxidase route): step 1/1.</text>
</comment>
<evidence type="ECO:0000256" key="4">
    <source>
        <dbReference type="ARBA" id="ARBA00012173"/>
    </source>
</evidence>
<dbReference type="GO" id="GO:0033765">
    <property type="term" value="F:steroid dehydrogenase activity, acting on the CH-CH group of donors"/>
    <property type="evidence" value="ECO:0007669"/>
    <property type="project" value="UniProtKB-ARBA"/>
</dbReference>
<feature type="domain" description="FAD-dependent oxidoreductase 2 FAD-binding" evidence="14">
    <location>
        <begin position="3"/>
        <end position="363"/>
    </location>
</feature>
<evidence type="ECO:0000256" key="8">
    <source>
        <dbReference type="ARBA" id="ARBA00022827"/>
    </source>
</evidence>
<dbReference type="EMBL" id="PGFF01000001">
    <property type="protein sequence ID" value="PJJ72037.1"/>
    <property type="molecule type" value="Genomic_DNA"/>
</dbReference>
<dbReference type="AlphaFoldDB" id="A0A2M9CJF8"/>
<evidence type="ECO:0000256" key="11">
    <source>
        <dbReference type="ARBA" id="ARBA00048305"/>
    </source>
</evidence>
<gene>
    <name evidence="16" type="ORF">CLV46_1597</name>
</gene>
<dbReference type="InterPro" id="IPR037099">
    <property type="entry name" value="Fum_R/Succ_DH_flav-like_C_sf"/>
</dbReference>
<keyword evidence="6 13" id="KW-0285">Flavoprotein</keyword>
<dbReference type="Proteomes" id="UP000228758">
    <property type="component" value="Unassembled WGS sequence"/>
</dbReference>
<dbReference type="Gene3D" id="3.90.700.10">
    <property type="entry name" value="Succinate dehydrogenase/fumarate reductase flavoprotein, catalytic domain"/>
    <property type="match status" value="1"/>
</dbReference>
<dbReference type="InterPro" id="IPR036188">
    <property type="entry name" value="FAD/NAD-bd_sf"/>
</dbReference>
<dbReference type="SUPFAM" id="SSF46977">
    <property type="entry name" value="Succinate dehydrogenase/fumarate reductase flavoprotein C-terminal domain"/>
    <property type="match status" value="1"/>
</dbReference>
<evidence type="ECO:0000256" key="1">
    <source>
        <dbReference type="ARBA" id="ARBA00001974"/>
    </source>
</evidence>
<dbReference type="Gene3D" id="3.50.50.60">
    <property type="entry name" value="FAD/NAD(P)-binding domain"/>
    <property type="match status" value="1"/>
</dbReference>
<evidence type="ECO:0000256" key="6">
    <source>
        <dbReference type="ARBA" id="ARBA00022630"/>
    </source>
</evidence>
<dbReference type="PANTHER" id="PTHR42716">
    <property type="entry name" value="L-ASPARTATE OXIDASE"/>
    <property type="match status" value="1"/>
</dbReference>
<comment type="caution">
    <text evidence="16">The sequence shown here is derived from an EMBL/GenBank/DDBJ whole genome shotgun (WGS) entry which is preliminary data.</text>
</comment>
<evidence type="ECO:0000256" key="7">
    <source>
        <dbReference type="ARBA" id="ARBA00022642"/>
    </source>
</evidence>
<evidence type="ECO:0000256" key="13">
    <source>
        <dbReference type="RuleBase" id="RU362049"/>
    </source>
</evidence>
<sequence length="490" mass="51171">MRIIVVGSGIAGLSVAMRASAHHEVVLVTKGALGGGSTAWAQGGIAAAVDDADVAVHFEDTLAAGAGLADPDAVRVLCSEGPHRVAELVGLGVPFDRDRAGFARGREAAHSRRRILHADGDATGAAISRTLVAAVRRATVQVIEHAFLDEVFVVDGRASGVRLLLGGDEVVLRADAAVIATGGWGALYPHTTNPPGATGDGVAAAWRAGAALADLEFVQFHPTALAVPGRPLVSEAVRGEGATLIDERGRRFLVDTHPDGELAPRDVVARAIAAHRASGHEVLLDATGVPGLARRFPGLTTVCLEHGYDWTREPVPVTPAAHYAMGGIATDLHGRSTVPGLYAVGEAARTGVHGANRLASNSLLEGLVFAARVVEALESADPWRGPPVAREQLREAGDIPIERHELAAIAWDHLGLERDAVGLRAAIARLDTAHVAGSTVPDRETRNLLDLARLTARAALRRERSVGAHHRHDAAAHIRSESRPLEVAAC</sequence>
<evidence type="ECO:0000256" key="2">
    <source>
        <dbReference type="ARBA" id="ARBA00004950"/>
    </source>
</evidence>
<dbReference type="InterPro" id="IPR005288">
    <property type="entry name" value="NadB"/>
</dbReference>
<dbReference type="GO" id="GO:0008734">
    <property type="term" value="F:L-aspartate oxidase activity"/>
    <property type="evidence" value="ECO:0007669"/>
    <property type="project" value="UniProtKB-UniRule"/>
</dbReference>
<dbReference type="SUPFAM" id="SSF51905">
    <property type="entry name" value="FAD/NAD(P)-binding domain"/>
    <property type="match status" value="1"/>
</dbReference>
<dbReference type="OrthoDB" id="9805351at2"/>
<dbReference type="FunFam" id="3.90.700.10:FF:000002">
    <property type="entry name" value="L-aspartate oxidase"/>
    <property type="match status" value="1"/>
</dbReference>
<reference evidence="16 17" key="1">
    <citation type="submission" date="2017-11" db="EMBL/GenBank/DDBJ databases">
        <title>Genomic Encyclopedia of Archaeal and Bacterial Type Strains, Phase II (KMG-II): From Individual Species to Whole Genera.</title>
        <authorList>
            <person name="Goeker M."/>
        </authorList>
    </citation>
    <scope>NUCLEOTIDE SEQUENCE [LARGE SCALE GENOMIC DNA]</scope>
    <source>
        <strain evidence="16 17">DSM 27393</strain>
    </source>
</reference>
<dbReference type="InterPro" id="IPR003953">
    <property type="entry name" value="FAD-dep_OxRdtase_2_FAD-bd"/>
</dbReference>
<dbReference type="RefSeq" id="WP_100364276.1">
    <property type="nucleotide sequence ID" value="NZ_PGFF01000001.1"/>
</dbReference>
<evidence type="ECO:0000313" key="16">
    <source>
        <dbReference type="EMBL" id="PJJ72037.1"/>
    </source>
</evidence>
<comment type="catalytic activity">
    <reaction evidence="11">
        <text>L-aspartate + O2 = iminosuccinate + H2O2</text>
        <dbReference type="Rhea" id="RHEA:25876"/>
        <dbReference type="ChEBI" id="CHEBI:15379"/>
        <dbReference type="ChEBI" id="CHEBI:16240"/>
        <dbReference type="ChEBI" id="CHEBI:29991"/>
        <dbReference type="ChEBI" id="CHEBI:77875"/>
        <dbReference type="EC" id="1.4.3.16"/>
    </reaction>
    <physiologicalReaction direction="left-to-right" evidence="11">
        <dbReference type="Rhea" id="RHEA:25877"/>
    </physiologicalReaction>
</comment>
<evidence type="ECO:0000256" key="10">
    <source>
        <dbReference type="ARBA" id="ARBA00029426"/>
    </source>
</evidence>
<comment type="similarity">
    <text evidence="3 13">Belongs to the FAD-dependent oxidoreductase 2 family. NadB subfamily.</text>
</comment>
<dbReference type="Pfam" id="PF00890">
    <property type="entry name" value="FAD_binding_2"/>
    <property type="match status" value="1"/>
</dbReference>
<evidence type="ECO:0000313" key="17">
    <source>
        <dbReference type="Proteomes" id="UP000228758"/>
    </source>
</evidence>
<evidence type="ECO:0000256" key="12">
    <source>
        <dbReference type="NCBIfam" id="TIGR00551"/>
    </source>
</evidence>
<dbReference type="PANTHER" id="PTHR42716:SF2">
    <property type="entry name" value="L-ASPARTATE OXIDASE, CHLOROPLASTIC"/>
    <property type="match status" value="1"/>
</dbReference>
<feature type="domain" description="Fumarate reductase/succinate dehydrogenase flavoprotein-like C-terminal" evidence="15">
    <location>
        <begin position="444"/>
        <end position="475"/>
    </location>
</feature>
<accession>A0A2M9CJF8</accession>
<dbReference type="InterPro" id="IPR015939">
    <property type="entry name" value="Fum_Rdtase/Succ_DH_flav-like_C"/>
</dbReference>
<dbReference type="GO" id="GO:0034628">
    <property type="term" value="P:'de novo' NAD+ biosynthetic process from L-aspartate"/>
    <property type="evidence" value="ECO:0007669"/>
    <property type="project" value="TreeGrafter"/>
</dbReference>
<protein>
    <recommendedName>
        <fullName evidence="5 12">L-aspartate oxidase</fullName>
        <ecNumber evidence="4 12">1.4.3.16</ecNumber>
    </recommendedName>
</protein>
<dbReference type="Gene3D" id="1.20.58.100">
    <property type="entry name" value="Fumarate reductase/succinate dehydrogenase flavoprotein-like, C-terminal domain"/>
    <property type="match status" value="1"/>
</dbReference>
<comment type="function">
    <text evidence="10">Catalyzes the oxidation of L-aspartate to iminoaspartate, the first step in the de novo biosynthesis of NAD(+).</text>
</comment>
<dbReference type="Pfam" id="PF02910">
    <property type="entry name" value="Succ_DH_flav_C"/>
    <property type="match status" value="1"/>
</dbReference>
<evidence type="ECO:0000256" key="3">
    <source>
        <dbReference type="ARBA" id="ARBA00008562"/>
    </source>
</evidence>
<comment type="subcellular location">
    <subcellularLocation>
        <location evidence="13">Cytoplasm</location>
    </subcellularLocation>
</comment>
<keyword evidence="8 13" id="KW-0274">FAD</keyword>
<name>A0A2M9CJF8_9MICO</name>
<organism evidence="16 17">
    <name type="scientific">Diaminobutyricimonas aerilata</name>
    <dbReference type="NCBI Taxonomy" id="1162967"/>
    <lineage>
        <taxon>Bacteria</taxon>
        <taxon>Bacillati</taxon>
        <taxon>Actinomycetota</taxon>
        <taxon>Actinomycetes</taxon>
        <taxon>Micrococcales</taxon>
        <taxon>Microbacteriaceae</taxon>
        <taxon>Diaminobutyricimonas</taxon>
    </lineage>
</organism>
<evidence type="ECO:0000256" key="9">
    <source>
        <dbReference type="ARBA" id="ARBA00023002"/>
    </source>
</evidence>
<keyword evidence="9 13" id="KW-0560">Oxidoreductase</keyword>
<comment type="cofactor">
    <cofactor evidence="1 13">
        <name>FAD</name>
        <dbReference type="ChEBI" id="CHEBI:57692"/>
    </cofactor>
</comment>
<dbReference type="NCBIfam" id="TIGR00551">
    <property type="entry name" value="nadB"/>
    <property type="match status" value="1"/>
</dbReference>
<dbReference type="EC" id="1.4.3.16" evidence="4 12"/>
<evidence type="ECO:0000259" key="15">
    <source>
        <dbReference type="Pfam" id="PF02910"/>
    </source>
</evidence>
<dbReference type="PRINTS" id="PR00368">
    <property type="entry name" value="FADPNR"/>
</dbReference>
<evidence type="ECO:0000259" key="14">
    <source>
        <dbReference type="Pfam" id="PF00890"/>
    </source>
</evidence>
<dbReference type="SUPFAM" id="SSF56425">
    <property type="entry name" value="Succinate dehydrogenase/fumarate reductase flavoprotein, catalytic domain"/>
    <property type="match status" value="1"/>
</dbReference>
<dbReference type="UniPathway" id="UPA00253">
    <property type="reaction ID" value="UER00326"/>
</dbReference>
<evidence type="ECO:0000256" key="5">
    <source>
        <dbReference type="ARBA" id="ARBA00021901"/>
    </source>
</evidence>
<dbReference type="GO" id="GO:0005737">
    <property type="term" value="C:cytoplasm"/>
    <property type="evidence" value="ECO:0007669"/>
    <property type="project" value="UniProtKB-SubCell"/>
</dbReference>
<keyword evidence="7 13" id="KW-0662">Pyridine nucleotide biosynthesis</keyword>
<proteinExistence type="inferred from homology"/>
<keyword evidence="17" id="KW-1185">Reference proteome</keyword>
<dbReference type="InterPro" id="IPR027477">
    <property type="entry name" value="Succ_DH/fumarate_Rdtase_cat_sf"/>
</dbReference>